<gene>
    <name evidence="4" type="ORF">BGC07_13270</name>
</gene>
<evidence type="ECO:0000313" key="5">
    <source>
        <dbReference type="Proteomes" id="UP000094329"/>
    </source>
</evidence>
<organism evidence="4 5">
    <name type="scientific">Piscirickettsia litoralis</name>
    <dbReference type="NCBI Taxonomy" id="1891921"/>
    <lineage>
        <taxon>Bacteria</taxon>
        <taxon>Pseudomonadati</taxon>
        <taxon>Pseudomonadota</taxon>
        <taxon>Gammaproteobacteria</taxon>
        <taxon>Thiotrichales</taxon>
        <taxon>Piscirickettsiaceae</taxon>
        <taxon>Piscirickettsia</taxon>
    </lineage>
</organism>
<dbReference type="Pfam" id="PF10728">
    <property type="entry name" value="DUF2520"/>
    <property type="match status" value="1"/>
</dbReference>
<keyword evidence="1" id="KW-0560">Oxidoreductase</keyword>
<evidence type="ECO:0000259" key="3">
    <source>
        <dbReference type="Pfam" id="PF10728"/>
    </source>
</evidence>
<dbReference type="Gene3D" id="1.10.1040.20">
    <property type="entry name" value="ProC-like, C-terminal domain"/>
    <property type="match status" value="1"/>
</dbReference>
<name>A0ABX3A4C2_9GAMM</name>
<dbReference type="SUPFAM" id="SSF51735">
    <property type="entry name" value="NAD(P)-binding Rossmann-fold domains"/>
    <property type="match status" value="1"/>
</dbReference>
<evidence type="ECO:0000313" key="4">
    <source>
        <dbReference type="EMBL" id="ODN43693.1"/>
    </source>
</evidence>
<reference evidence="4 5" key="1">
    <citation type="submission" date="2016-08" db="EMBL/GenBank/DDBJ databases">
        <title>Draft genome sequence of Candidatus Piscirickettsia litoralis, from seawater.</title>
        <authorList>
            <person name="Wan X."/>
            <person name="Lee A.J."/>
            <person name="Hou S."/>
            <person name="Donachie S.P."/>
        </authorList>
    </citation>
    <scope>NUCLEOTIDE SEQUENCE [LARGE SCALE GENOMIC DNA]</scope>
    <source>
        <strain evidence="4 5">Y2</strain>
    </source>
</reference>
<dbReference type="InterPro" id="IPR008927">
    <property type="entry name" value="6-PGluconate_DH-like_C_sf"/>
</dbReference>
<keyword evidence="5" id="KW-1185">Reference proteome</keyword>
<dbReference type="SUPFAM" id="SSF48179">
    <property type="entry name" value="6-phosphogluconate dehydrogenase C-terminal domain-like"/>
    <property type="match status" value="1"/>
</dbReference>
<feature type="domain" description="DUF2520" evidence="3">
    <location>
        <begin position="149"/>
        <end position="277"/>
    </location>
</feature>
<dbReference type="InterPro" id="IPR019665">
    <property type="entry name" value="OxRdtase/DH_put_Rossmann_dom"/>
</dbReference>
<protein>
    <submittedName>
        <fullName evidence="4">Glycerol-3-phosphate dehydrogenase</fullName>
    </submittedName>
</protein>
<dbReference type="EMBL" id="MDTU01000001">
    <property type="protein sequence ID" value="ODN43693.1"/>
    <property type="molecule type" value="Genomic_DNA"/>
</dbReference>
<dbReference type="Gene3D" id="3.40.50.720">
    <property type="entry name" value="NAD(P)-binding Rossmann-like Domain"/>
    <property type="match status" value="1"/>
</dbReference>
<dbReference type="PANTHER" id="PTHR40459">
    <property type="entry name" value="CONSERVED HYPOTHETICAL ALANINE AND LEUCINE RICH PROTEIN"/>
    <property type="match status" value="1"/>
</dbReference>
<evidence type="ECO:0000256" key="1">
    <source>
        <dbReference type="ARBA" id="ARBA00023002"/>
    </source>
</evidence>
<dbReference type="RefSeq" id="WP_069313490.1">
    <property type="nucleotide sequence ID" value="NZ_MDTU01000001.1"/>
</dbReference>
<accession>A0ABX3A4C2</accession>
<evidence type="ECO:0000259" key="2">
    <source>
        <dbReference type="Pfam" id="PF10727"/>
    </source>
</evidence>
<dbReference type="InterPro" id="IPR036291">
    <property type="entry name" value="NAD(P)-bd_dom_sf"/>
</dbReference>
<sequence length="301" mass="32800">MNRQEKTTQALPTVNIIGAGRVGQTLARLLHGKKLAVIQDIYCRTKEHARTAYQFIGSGRPVTNINQIQSADIYFLTVPDSCIKTVCEELAQNQEINFENTIVLHCSGALSAEETLASARLRGASIASAHPVLSFSSPAQAILNYQGSFCGIEGSKSATEILTPLFNLLGAVTFEISSENKSVYHAACVLSNNYAYALSHLAIQAFEQAGLKKDFAEQASLQMMQSALNNLQTLPPKQALTGPIARADHSTINKHQQALAKTENQEMAELYQKLGEYCVKYLTDHAESAKANLIDNLKSKL</sequence>
<dbReference type="Proteomes" id="UP000094329">
    <property type="component" value="Unassembled WGS sequence"/>
</dbReference>
<feature type="domain" description="Putative oxidoreductase/dehydrogenase Rossmann-like" evidence="2">
    <location>
        <begin position="9"/>
        <end position="124"/>
    </location>
</feature>
<comment type="caution">
    <text evidence="4">The sequence shown here is derived from an EMBL/GenBank/DDBJ whole genome shotgun (WGS) entry which is preliminary data.</text>
</comment>
<dbReference type="Pfam" id="PF10727">
    <property type="entry name" value="Rossmann-like"/>
    <property type="match status" value="1"/>
</dbReference>
<dbReference type="InterPro" id="IPR018931">
    <property type="entry name" value="DUF2520"/>
</dbReference>
<dbReference type="InterPro" id="IPR037108">
    <property type="entry name" value="TM1727-like_C_sf"/>
</dbReference>
<proteinExistence type="predicted"/>
<dbReference type="PANTHER" id="PTHR40459:SF1">
    <property type="entry name" value="CONSERVED HYPOTHETICAL ALANINE AND LEUCINE RICH PROTEIN"/>
    <property type="match status" value="1"/>
</dbReference>